<evidence type="ECO:0000256" key="4">
    <source>
        <dbReference type="ARBA" id="ARBA00003889"/>
    </source>
</evidence>
<sequence length="143" mass="16673">MHFVTGGAYNGKRKWVKKHYPITSYWCSAYDSARLEAPLEAENLLVVVLEGVEQWVGRLLDEEVAIATIREKMAHEIQAWLEWEKANDKRKLIIIGTDITKGIVPIEKRDRMWRDAVGWVYQDIAERAEKMDVIWYGVAQQLK</sequence>
<comment type="pathway">
    <text evidence="6">Cofactor biosynthesis; adenosylcobalamin biosynthesis; adenosylcobalamin from cob(II)yrinate a,c-diamide: step 5/7.</text>
</comment>
<evidence type="ECO:0000313" key="18">
    <source>
        <dbReference type="EMBL" id="APC47642.1"/>
    </source>
</evidence>
<comment type="similarity">
    <text evidence="7">Belongs to the CobU/CobP family.</text>
</comment>
<evidence type="ECO:0000256" key="14">
    <source>
        <dbReference type="ARBA" id="ARBA00022840"/>
    </source>
</evidence>
<evidence type="ECO:0000256" key="15">
    <source>
        <dbReference type="ARBA" id="ARBA00023134"/>
    </source>
</evidence>
<dbReference type="InterPro" id="IPR003203">
    <property type="entry name" value="CobU/CobP"/>
</dbReference>
<dbReference type="GeneID" id="71513828"/>
<evidence type="ECO:0000256" key="13">
    <source>
        <dbReference type="ARBA" id="ARBA00022777"/>
    </source>
</evidence>
<evidence type="ECO:0000256" key="16">
    <source>
        <dbReference type="ARBA" id="ARBA00029570"/>
    </source>
</evidence>
<protein>
    <recommendedName>
        <fullName evidence="16">Adenosylcobinamide kinase</fullName>
        <ecNumber evidence="8">2.7.1.156</ecNumber>
        <ecNumber evidence="9">2.7.7.62</ecNumber>
    </recommendedName>
    <alternativeName>
        <fullName evidence="17">Adenosylcobinamide-phosphate guanylyltransferase</fullName>
    </alternativeName>
</protein>
<dbReference type="PANTHER" id="PTHR34848">
    <property type="match status" value="1"/>
</dbReference>
<comment type="catalytic activity">
    <reaction evidence="3">
        <text>adenosylcob(III)inamide + GTP = adenosylcob(III)inamide phosphate + GDP + H(+)</text>
        <dbReference type="Rhea" id="RHEA:15765"/>
        <dbReference type="ChEBI" id="CHEBI:2480"/>
        <dbReference type="ChEBI" id="CHEBI:15378"/>
        <dbReference type="ChEBI" id="CHEBI:37565"/>
        <dbReference type="ChEBI" id="CHEBI:58189"/>
        <dbReference type="ChEBI" id="CHEBI:58502"/>
        <dbReference type="EC" id="2.7.1.156"/>
    </reaction>
</comment>
<gene>
    <name evidence="18" type="ORF">BME96_05440</name>
</gene>
<keyword evidence="13" id="KW-0418">Kinase</keyword>
<reference evidence="18 19" key="1">
    <citation type="submission" date="2016-11" db="EMBL/GenBank/DDBJ databases">
        <title>Complete genome sequencing of Virgibacillus halodenitrificans PDB-F2.</title>
        <authorList>
            <person name="Sun Z."/>
            <person name="Zhou Y."/>
            <person name="Li H."/>
        </authorList>
    </citation>
    <scope>NUCLEOTIDE SEQUENCE [LARGE SCALE GENOMIC DNA]</scope>
    <source>
        <strain evidence="18 19">PDB-F2</strain>
    </source>
</reference>
<evidence type="ECO:0000256" key="11">
    <source>
        <dbReference type="ARBA" id="ARBA00022679"/>
    </source>
</evidence>
<name>A0AAC9IXU8_VIRHA</name>
<keyword evidence="10" id="KW-0169">Cobalamin biosynthesis</keyword>
<dbReference type="SUPFAM" id="SSF52540">
    <property type="entry name" value="P-loop containing nucleoside triphosphate hydrolases"/>
    <property type="match status" value="1"/>
</dbReference>
<dbReference type="EC" id="2.7.7.62" evidence="9"/>
<keyword evidence="14" id="KW-0067">ATP-binding</keyword>
<evidence type="ECO:0000256" key="8">
    <source>
        <dbReference type="ARBA" id="ARBA00012016"/>
    </source>
</evidence>
<dbReference type="Proteomes" id="UP000182945">
    <property type="component" value="Chromosome"/>
</dbReference>
<evidence type="ECO:0000256" key="7">
    <source>
        <dbReference type="ARBA" id="ARBA00007490"/>
    </source>
</evidence>
<evidence type="ECO:0000256" key="6">
    <source>
        <dbReference type="ARBA" id="ARBA00005159"/>
    </source>
</evidence>
<dbReference type="RefSeq" id="WP_071648531.1">
    <property type="nucleotide sequence ID" value="NZ_CP017962.1"/>
</dbReference>
<evidence type="ECO:0000256" key="10">
    <source>
        <dbReference type="ARBA" id="ARBA00022573"/>
    </source>
</evidence>
<comment type="pathway">
    <text evidence="5">Cofactor biosynthesis; adenosylcobalamin biosynthesis; adenosylcobalamin from cob(II)yrinate a,c-diamide: step 6/7.</text>
</comment>
<evidence type="ECO:0000256" key="1">
    <source>
        <dbReference type="ARBA" id="ARBA00000312"/>
    </source>
</evidence>
<keyword evidence="15" id="KW-0342">GTP-binding</keyword>
<evidence type="ECO:0000256" key="9">
    <source>
        <dbReference type="ARBA" id="ARBA00012523"/>
    </source>
</evidence>
<dbReference type="Pfam" id="PF02283">
    <property type="entry name" value="CobU"/>
    <property type="match status" value="1"/>
</dbReference>
<comment type="catalytic activity">
    <reaction evidence="1">
        <text>adenosylcob(III)inamide + ATP = adenosylcob(III)inamide phosphate + ADP + H(+)</text>
        <dbReference type="Rhea" id="RHEA:15769"/>
        <dbReference type="ChEBI" id="CHEBI:2480"/>
        <dbReference type="ChEBI" id="CHEBI:15378"/>
        <dbReference type="ChEBI" id="CHEBI:30616"/>
        <dbReference type="ChEBI" id="CHEBI:58502"/>
        <dbReference type="ChEBI" id="CHEBI:456216"/>
        <dbReference type="EC" id="2.7.1.156"/>
    </reaction>
</comment>
<keyword evidence="12" id="KW-0547">Nucleotide-binding</keyword>
<dbReference type="EC" id="2.7.1.156" evidence="8"/>
<dbReference type="EMBL" id="CP017962">
    <property type="protein sequence ID" value="APC47642.1"/>
    <property type="molecule type" value="Genomic_DNA"/>
</dbReference>
<evidence type="ECO:0000256" key="17">
    <source>
        <dbReference type="ARBA" id="ARBA00030571"/>
    </source>
</evidence>
<accession>A0AAC9IXU8</accession>
<dbReference type="KEGG" id="vhl:BME96_05440"/>
<evidence type="ECO:0000256" key="5">
    <source>
        <dbReference type="ARBA" id="ARBA00004692"/>
    </source>
</evidence>
<evidence type="ECO:0000256" key="12">
    <source>
        <dbReference type="ARBA" id="ARBA00022741"/>
    </source>
</evidence>
<comment type="function">
    <text evidence="4">Catalyzes ATP-dependent phosphorylation of adenosylcobinamide and addition of GMP to adenosylcobinamide phosphate.</text>
</comment>
<evidence type="ECO:0000313" key="19">
    <source>
        <dbReference type="Proteomes" id="UP000182945"/>
    </source>
</evidence>
<organism evidence="18 19">
    <name type="scientific">Virgibacillus halodenitrificans</name>
    <name type="common">Bacillus halodenitrificans</name>
    <dbReference type="NCBI Taxonomy" id="1482"/>
    <lineage>
        <taxon>Bacteria</taxon>
        <taxon>Bacillati</taxon>
        <taxon>Bacillota</taxon>
        <taxon>Bacilli</taxon>
        <taxon>Bacillales</taxon>
        <taxon>Bacillaceae</taxon>
        <taxon>Virgibacillus</taxon>
    </lineage>
</organism>
<dbReference type="GO" id="GO:0043752">
    <property type="term" value="F:adenosylcobinamide kinase activity"/>
    <property type="evidence" value="ECO:0007669"/>
    <property type="project" value="UniProtKB-EC"/>
</dbReference>
<dbReference type="GO" id="GO:0008820">
    <property type="term" value="F:cobinamide phosphate guanylyltransferase activity"/>
    <property type="evidence" value="ECO:0007669"/>
    <property type="project" value="UniProtKB-EC"/>
</dbReference>
<dbReference type="GO" id="GO:0009236">
    <property type="term" value="P:cobalamin biosynthetic process"/>
    <property type="evidence" value="ECO:0007669"/>
    <property type="project" value="UniProtKB-KW"/>
</dbReference>
<dbReference type="PANTHER" id="PTHR34848:SF1">
    <property type="entry name" value="BIFUNCTIONAL ADENOSYLCOBALAMIN BIOSYNTHESIS PROTEIN COBU"/>
    <property type="match status" value="1"/>
</dbReference>
<evidence type="ECO:0000256" key="3">
    <source>
        <dbReference type="ARBA" id="ARBA00001522"/>
    </source>
</evidence>
<evidence type="ECO:0000256" key="2">
    <source>
        <dbReference type="ARBA" id="ARBA00000711"/>
    </source>
</evidence>
<keyword evidence="11" id="KW-0808">Transferase</keyword>
<dbReference type="InterPro" id="IPR027417">
    <property type="entry name" value="P-loop_NTPase"/>
</dbReference>
<proteinExistence type="inferred from homology"/>
<dbReference type="GO" id="GO:0005524">
    <property type="term" value="F:ATP binding"/>
    <property type="evidence" value="ECO:0007669"/>
    <property type="project" value="UniProtKB-KW"/>
</dbReference>
<dbReference type="Gene3D" id="3.40.50.300">
    <property type="entry name" value="P-loop containing nucleotide triphosphate hydrolases"/>
    <property type="match status" value="1"/>
</dbReference>
<comment type="catalytic activity">
    <reaction evidence="2">
        <text>adenosylcob(III)inamide phosphate + GTP + H(+) = adenosylcob(III)inamide-GDP + diphosphate</text>
        <dbReference type="Rhea" id="RHEA:22712"/>
        <dbReference type="ChEBI" id="CHEBI:15378"/>
        <dbReference type="ChEBI" id="CHEBI:33019"/>
        <dbReference type="ChEBI" id="CHEBI:37565"/>
        <dbReference type="ChEBI" id="CHEBI:58502"/>
        <dbReference type="ChEBI" id="CHEBI:60487"/>
        <dbReference type="EC" id="2.7.7.62"/>
    </reaction>
</comment>
<dbReference type="GO" id="GO:0005525">
    <property type="term" value="F:GTP binding"/>
    <property type="evidence" value="ECO:0007669"/>
    <property type="project" value="UniProtKB-KW"/>
</dbReference>
<dbReference type="AlphaFoldDB" id="A0AAC9IXU8"/>